<dbReference type="PANTHER" id="PTHR14162:SF1">
    <property type="entry name" value="MUCOSAL ADDRESSIN CELL ADHESION MOLECULE 1"/>
    <property type="match status" value="1"/>
</dbReference>
<reference evidence="16 17" key="1">
    <citation type="journal article" date="2020" name="Gigascience">
        <title>An improved pig reference genome sequence to enable pig genetics and genomics research.</title>
        <authorList>
            <person name="Warr A."/>
            <person name="Affara N."/>
            <person name="Aken B."/>
            <person name="Beiki H."/>
            <person name="Bickhart D.M."/>
            <person name="Billis K."/>
            <person name="Chow W."/>
            <person name="Eory L."/>
            <person name="Finlayson H.A."/>
            <person name="Flicek P."/>
            <person name="Giron C.G."/>
            <person name="Griffin D.K."/>
            <person name="Hall R."/>
            <person name="Hannum G."/>
            <person name="Hourlier T."/>
            <person name="Howe K."/>
            <person name="Hume D.A."/>
            <person name="Izuogu O."/>
            <person name="Kim K."/>
            <person name="Koren S."/>
            <person name="Liu H."/>
            <person name="Manchanda N."/>
            <person name="Martin F.J."/>
            <person name="Nonneman D.J."/>
            <person name="O'Connor R.E."/>
            <person name="Phillippy A.M."/>
            <person name="Rohrer G.A."/>
            <person name="Rosen B.D."/>
            <person name="Rund L.A."/>
            <person name="Sargent C.A."/>
            <person name="Schook L.B."/>
            <person name="Schroeder S.G."/>
            <person name="Schwartz A.S."/>
            <person name="Skinner B.M."/>
            <person name="Talbot R."/>
            <person name="Tseng E."/>
            <person name="Tuggle C.K."/>
            <person name="Watson M."/>
            <person name="Smith T.P.L."/>
            <person name="Archibald A.L."/>
        </authorList>
    </citation>
    <scope>NUCLEOTIDE SEQUENCE [LARGE SCALE GENOMIC DNA]</scope>
    <source>
        <strain evidence="16 17">Duroc</strain>
    </source>
</reference>
<feature type="chain" id="PRO_5044744295" description="Mucosal addressin cell adhesion molecule 1" evidence="14">
    <location>
        <begin position="22"/>
        <end position="387"/>
    </location>
</feature>
<dbReference type="InterPro" id="IPR013783">
    <property type="entry name" value="Ig-like_fold"/>
</dbReference>
<dbReference type="Pfam" id="PF09085">
    <property type="entry name" value="Adhes-Ig_like"/>
    <property type="match status" value="1"/>
</dbReference>
<dbReference type="SUPFAM" id="SSF48726">
    <property type="entry name" value="Immunoglobulin"/>
    <property type="match status" value="2"/>
</dbReference>
<keyword evidence="5" id="KW-0677">Repeat</keyword>
<feature type="signal peptide" evidence="14">
    <location>
        <begin position="1"/>
        <end position="21"/>
    </location>
</feature>
<reference evidence="16" key="3">
    <citation type="submission" date="2025-09" db="UniProtKB">
        <authorList>
            <consortium name="Ensembl"/>
        </authorList>
    </citation>
    <scope>IDENTIFICATION</scope>
</reference>
<keyword evidence="4 14" id="KW-0732">Signal</keyword>
<evidence type="ECO:0000256" key="9">
    <source>
        <dbReference type="ARBA" id="ARBA00023157"/>
    </source>
</evidence>
<accession>A0ABB5UPP9</accession>
<protein>
    <recommendedName>
        <fullName evidence="12">Mucosal addressin cell adhesion molecule 1</fullName>
    </recommendedName>
</protein>
<evidence type="ECO:0000256" key="13">
    <source>
        <dbReference type="SAM" id="MobiDB-lite"/>
    </source>
</evidence>
<proteinExistence type="predicted"/>
<gene>
    <name evidence="16" type="primary">MADCAM1</name>
</gene>
<keyword evidence="3" id="KW-0812">Transmembrane</keyword>
<reference evidence="16" key="2">
    <citation type="submission" date="2025-08" db="UniProtKB">
        <authorList>
            <consortium name="Ensembl"/>
        </authorList>
    </citation>
    <scope>IDENTIFICATION</scope>
</reference>
<evidence type="ECO:0000256" key="7">
    <source>
        <dbReference type="ARBA" id="ARBA00022989"/>
    </source>
</evidence>
<dbReference type="PANTHER" id="PTHR14162">
    <property type="entry name" value="MUCOSAL ADDRESSIN CELL ADHESION MOLECULE-1"/>
    <property type="match status" value="1"/>
</dbReference>
<keyword evidence="6" id="KW-0130">Cell adhesion</keyword>
<keyword evidence="11" id="KW-0393">Immunoglobulin domain</keyword>
<keyword evidence="10" id="KW-0325">Glycoprotein</keyword>
<organism evidence="16 17">
    <name type="scientific">Sus scrofa</name>
    <name type="common">Pig</name>
    <dbReference type="NCBI Taxonomy" id="9823"/>
    <lineage>
        <taxon>Eukaryota</taxon>
        <taxon>Metazoa</taxon>
        <taxon>Chordata</taxon>
        <taxon>Craniata</taxon>
        <taxon>Vertebrata</taxon>
        <taxon>Euteleostomi</taxon>
        <taxon>Mammalia</taxon>
        <taxon>Eutheria</taxon>
        <taxon>Laurasiatheria</taxon>
        <taxon>Artiodactyla</taxon>
        <taxon>Suina</taxon>
        <taxon>Suidae</taxon>
        <taxon>Sus</taxon>
    </lineage>
</organism>
<evidence type="ECO:0000259" key="15">
    <source>
        <dbReference type="Pfam" id="PF09085"/>
    </source>
</evidence>
<comment type="subunit">
    <text evidence="2">Homodimer.</text>
</comment>
<evidence type="ECO:0000256" key="3">
    <source>
        <dbReference type="ARBA" id="ARBA00022692"/>
    </source>
</evidence>
<keyword evidence="7" id="KW-1133">Transmembrane helix</keyword>
<evidence type="ECO:0000256" key="14">
    <source>
        <dbReference type="SAM" id="SignalP"/>
    </source>
</evidence>
<sequence>MEQGLALLLPLFLGLLQPGHGGRLEVEPPEPEVAVAVGESRQFACRLACADGQVASVQWRGLDTSLGSVKSGTGSSVLWVHNASLSAAGTRMCVGYCGKRSFHHTVNLLVFAFPDQLTVSPESLVPGRDREVACTAHNVSPARPDVFSMSLLLGDQELEGVQTLDRDVMEEPQEDEDPLFQVTERWLLPPLGIPAPPTLHCQVTMSLPGLNRSHRQSIPAPEVPTPSQGTAPPGPATQKSTRCQHWELWSCCVRRPAAQVWPCTGPRLPVGWQPTRQGRPGPRLGLPAGARCGLSATLRAGSSVAWTQGARWPTCTWSQKSAPCQHLQPYGRVAWCWGCFSWCSSSTACGNAAGPPADDQAYAPLGLRRHLDHKEEDSFHSVATRGH</sequence>
<feature type="region of interest" description="Disordered" evidence="13">
    <location>
        <begin position="211"/>
        <end position="239"/>
    </location>
</feature>
<dbReference type="FunFam" id="2.60.40.10:FF:000933">
    <property type="entry name" value="Mucosal addressin cell adhesion molecule 1"/>
    <property type="match status" value="1"/>
</dbReference>
<dbReference type="FunFam" id="2.60.40.10:FF:000194">
    <property type="entry name" value="Intercellular adhesion molecule 1"/>
    <property type="match status" value="1"/>
</dbReference>
<keyword evidence="8" id="KW-0472">Membrane</keyword>
<feature type="domain" description="Adhesion molecule immunoglobulin-like" evidence="15">
    <location>
        <begin position="112"/>
        <end position="219"/>
    </location>
</feature>
<evidence type="ECO:0000256" key="2">
    <source>
        <dbReference type="ARBA" id="ARBA00011738"/>
    </source>
</evidence>
<evidence type="ECO:0000256" key="12">
    <source>
        <dbReference type="ARBA" id="ARBA00074025"/>
    </source>
</evidence>
<dbReference type="Gene3D" id="2.60.40.10">
    <property type="entry name" value="Immunoglobulins"/>
    <property type="match status" value="2"/>
</dbReference>
<dbReference type="InterPro" id="IPR015169">
    <property type="entry name" value="Adhes-Ig-like"/>
</dbReference>
<dbReference type="AlphaFoldDB" id="A0ABB5UPP9"/>
<dbReference type="GO" id="GO:0007155">
    <property type="term" value="P:cell adhesion"/>
    <property type="evidence" value="ECO:0007669"/>
    <property type="project" value="UniProtKB-KW"/>
</dbReference>
<evidence type="ECO:0000256" key="1">
    <source>
        <dbReference type="ARBA" id="ARBA00004479"/>
    </source>
</evidence>
<evidence type="ECO:0000313" key="17">
    <source>
        <dbReference type="Proteomes" id="UP000008227"/>
    </source>
</evidence>
<evidence type="ECO:0000256" key="8">
    <source>
        <dbReference type="ARBA" id="ARBA00023136"/>
    </source>
</evidence>
<dbReference type="InterPro" id="IPR036179">
    <property type="entry name" value="Ig-like_dom_sf"/>
</dbReference>
<dbReference type="GO" id="GO:0016020">
    <property type="term" value="C:membrane"/>
    <property type="evidence" value="ECO:0007669"/>
    <property type="project" value="UniProtKB-SubCell"/>
</dbReference>
<name>A0ABB5UPP9_PIG</name>
<evidence type="ECO:0000256" key="6">
    <source>
        <dbReference type="ARBA" id="ARBA00022889"/>
    </source>
</evidence>
<evidence type="ECO:0000256" key="11">
    <source>
        <dbReference type="ARBA" id="ARBA00023319"/>
    </source>
</evidence>
<keyword evidence="9" id="KW-1015">Disulfide bond</keyword>
<evidence type="ECO:0000256" key="4">
    <source>
        <dbReference type="ARBA" id="ARBA00022729"/>
    </source>
</evidence>
<dbReference type="Ensembl" id="ENSSSCT00000106974.1">
    <property type="protein sequence ID" value="ENSSSCP00000081384.1"/>
    <property type="gene ID" value="ENSSSCG00000039500.4"/>
</dbReference>
<dbReference type="InterPro" id="IPR037413">
    <property type="entry name" value="MADCAM1"/>
</dbReference>
<dbReference type="Proteomes" id="UP000008227">
    <property type="component" value="Chromosome 2"/>
</dbReference>
<keyword evidence="17" id="KW-1185">Reference proteome</keyword>
<evidence type="ECO:0000256" key="10">
    <source>
        <dbReference type="ARBA" id="ARBA00023180"/>
    </source>
</evidence>
<comment type="subcellular location">
    <subcellularLocation>
        <location evidence="1">Membrane</location>
        <topology evidence="1">Single-pass type I membrane protein</topology>
    </subcellularLocation>
</comment>
<evidence type="ECO:0000256" key="5">
    <source>
        <dbReference type="ARBA" id="ARBA00022737"/>
    </source>
</evidence>
<evidence type="ECO:0000313" key="16">
    <source>
        <dbReference type="Ensembl" id="ENSSSCP00000081384.1"/>
    </source>
</evidence>
<dbReference type="GeneTree" id="ENSGT00510000049549"/>